<gene>
    <name evidence="1" type="ORF">HGR00_15865</name>
</gene>
<dbReference type="RefSeq" id="WP_167313453.1">
    <property type="nucleotide sequence ID" value="NZ_PKPC01000013.1"/>
</dbReference>
<evidence type="ECO:0000313" key="2">
    <source>
        <dbReference type="Proteomes" id="UP000575469"/>
    </source>
</evidence>
<dbReference type="EMBL" id="JABBZM010000014">
    <property type="protein sequence ID" value="NMV39391.1"/>
    <property type="molecule type" value="Genomic_DNA"/>
</dbReference>
<sequence>MTSPHFTRRAIRRPDLPDVALIRRVRAKPLFVAEPAASLRYTRRDFSPCPFNTRFKEHP</sequence>
<evidence type="ECO:0000313" key="1">
    <source>
        <dbReference type="EMBL" id="NMV39391.1"/>
    </source>
</evidence>
<reference evidence="1 2" key="1">
    <citation type="submission" date="2020-04" db="EMBL/GenBank/DDBJ databases">
        <title>Ralstonia insidiosa genome sequencing and assembly.</title>
        <authorList>
            <person name="Martins R.C.R."/>
            <person name="Perdigao-Neto L.V."/>
            <person name="Levin A.S.S."/>
            <person name="Costa S.F."/>
        </authorList>
    </citation>
    <scope>NUCLEOTIDE SEQUENCE [LARGE SCALE GENOMIC DNA]</scope>
    <source>
        <strain evidence="1 2">5047</strain>
    </source>
</reference>
<name>A0A848NVV9_9RALS</name>
<accession>A0A848NVV9</accession>
<dbReference type="Proteomes" id="UP000575469">
    <property type="component" value="Unassembled WGS sequence"/>
</dbReference>
<comment type="caution">
    <text evidence="1">The sequence shown here is derived from an EMBL/GenBank/DDBJ whole genome shotgun (WGS) entry which is preliminary data.</text>
</comment>
<proteinExistence type="predicted"/>
<protein>
    <submittedName>
        <fullName evidence="1">Uncharacterized protein</fullName>
    </submittedName>
</protein>
<organism evidence="1 2">
    <name type="scientific">Ralstonia insidiosa</name>
    <dbReference type="NCBI Taxonomy" id="190721"/>
    <lineage>
        <taxon>Bacteria</taxon>
        <taxon>Pseudomonadati</taxon>
        <taxon>Pseudomonadota</taxon>
        <taxon>Betaproteobacteria</taxon>
        <taxon>Burkholderiales</taxon>
        <taxon>Burkholderiaceae</taxon>
        <taxon>Ralstonia</taxon>
    </lineage>
</organism>
<dbReference type="AlphaFoldDB" id="A0A848NVV9"/>